<dbReference type="InterPro" id="IPR050231">
    <property type="entry name" value="Iron_ascorbate_oxido_reductase"/>
</dbReference>
<evidence type="ECO:0000259" key="4">
    <source>
        <dbReference type="Pfam" id="PF03171"/>
    </source>
</evidence>
<proteinExistence type="predicted"/>
<dbReference type="InterPro" id="IPR026992">
    <property type="entry name" value="DIOX_N"/>
</dbReference>
<dbReference type="PANTHER" id="PTHR47990">
    <property type="entry name" value="2-OXOGLUTARATE (2OG) AND FE(II)-DEPENDENT OXYGENASE SUPERFAMILY PROTEIN-RELATED"/>
    <property type="match status" value="1"/>
</dbReference>
<evidence type="ECO:0000256" key="2">
    <source>
        <dbReference type="ARBA" id="ARBA00022896"/>
    </source>
</evidence>
<dbReference type="InterPro" id="IPR044861">
    <property type="entry name" value="IPNS-like_FE2OG_OXY"/>
</dbReference>
<dbReference type="EMBL" id="JACEIK010000017">
    <property type="protein sequence ID" value="MCD7446638.1"/>
    <property type="molecule type" value="Genomic_DNA"/>
</dbReference>
<protein>
    <recommendedName>
        <fullName evidence="8">Fe2OG dioxygenase domain-containing protein</fullName>
    </recommendedName>
</protein>
<evidence type="ECO:0008006" key="8">
    <source>
        <dbReference type="Google" id="ProtNLM"/>
    </source>
</evidence>
<keyword evidence="2" id="KW-0847">Vitamin C</keyword>
<evidence type="ECO:0000256" key="1">
    <source>
        <dbReference type="ARBA" id="ARBA00022723"/>
    </source>
</evidence>
<gene>
    <name evidence="6" type="ORF">HAX54_012124</name>
</gene>
<evidence type="ECO:0000259" key="5">
    <source>
        <dbReference type="Pfam" id="PF14226"/>
    </source>
</evidence>
<keyword evidence="7" id="KW-1185">Reference proteome</keyword>
<keyword evidence="1" id="KW-0479">Metal-binding</keyword>
<dbReference type="Proteomes" id="UP000823775">
    <property type="component" value="Unassembled WGS sequence"/>
</dbReference>
<dbReference type="SUPFAM" id="SSF51197">
    <property type="entry name" value="Clavaminate synthase-like"/>
    <property type="match status" value="1"/>
</dbReference>
<sequence>MASSTIPSIDFCKANMKPGSAEWESTRKQVFQALEEYGCFEVIYDKVPKGIEEDLFGTLKEIFPLEAKVKEYLDKPLQDYKHQLPNPPYNAFRRTTDLLLPQHIEPFVNTFYPDGNPHFCDVIKSYANSLKELDEMMNRMILESLGLSHYIDELMDQQNYSLRFVNYKKEIPKGEDANNPRLTSHADTGFLTIVKQDHPGIQVLTKNGEWIQPNVSPNSFIVIVADAFMAWTNYRLKSTYHKVHVVGDFDRLSIMLFTLPKTNYIIEARKELVDEEHPIHFKPYTIHGFHQHVMSVGGYGPQSSLKAYCGV</sequence>
<dbReference type="Pfam" id="PF14226">
    <property type="entry name" value="DIOX_N"/>
    <property type="match status" value="1"/>
</dbReference>
<reference evidence="6 7" key="1">
    <citation type="journal article" date="2021" name="BMC Genomics">
        <title>Datura genome reveals duplications of psychoactive alkaloid biosynthetic genes and high mutation rate following tissue culture.</title>
        <authorList>
            <person name="Rajewski A."/>
            <person name="Carter-House D."/>
            <person name="Stajich J."/>
            <person name="Litt A."/>
        </authorList>
    </citation>
    <scope>NUCLEOTIDE SEQUENCE [LARGE SCALE GENOMIC DNA]</scope>
    <source>
        <strain evidence="6">AR-01</strain>
    </source>
</reference>
<accession>A0ABS8RJ41</accession>
<evidence type="ECO:0000256" key="3">
    <source>
        <dbReference type="ARBA" id="ARBA00023004"/>
    </source>
</evidence>
<organism evidence="6 7">
    <name type="scientific">Datura stramonium</name>
    <name type="common">Jimsonweed</name>
    <name type="synonym">Common thornapple</name>
    <dbReference type="NCBI Taxonomy" id="4076"/>
    <lineage>
        <taxon>Eukaryota</taxon>
        <taxon>Viridiplantae</taxon>
        <taxon>Streptophyta</taxon>
        <taxon>Embryophyta</taxon>
        <taxon>Tracheophyta</taxon>
        <taxon>Spermatophyta</taxon>
        <taxon>Magnoliopsida</taxon>
        <taxon>eudicotyledons</taxon>
        <taxon>Gunneridae</taxon>
        <taxon>Pentapetalae</taxon>
        <taxon>asterids</taxon>
        <taxon>lamiids</taxon>
        <taxon>Solanales</taxon>
        <taxon>Solanaceae</taxon>
        <taxon>Solanoideae</taxon>
        <taxon>Datureae</taxon>
        <taxon>Datura</taxon>
    </lineage>
</organism>
<dbReference type="InterPro" id="IPR027443">
    <property type="entry name" value="IPNS-like_sf"/>
</dbReference>
<name>A0ABS8RJ41_DATST</name>
<evidence type="ECO:0000313" key="7">
    <source>
        <dbReference type="Proteomes" id="UP000823775"/>
    </source>
</evidence>
<keyword evidence="3" id="KW-0408">Iron</keyword>
<dbReference type="Pfam" id="PF03171">
    <property type="entry name" value="2OG-FeII_Oxy"/>
    <property type="match status" value="1"/>
</dbReference>
<feature type="domain" description="Non-haem dioxygenase N-terminal" evidence="5">
    <location>
        <begin position="6"/>
        <end position="76"/>
    </location>
</feature>
<dbReference type="Gene3D" id="2.60.120.330">
    <property type="entry name" value="B-lactam Antibiotic, Isopenicillin N Synthase, Chain"/>
    <property type="match status" value="1"/>
</dbReference>
<evidence type="ECO:0000313" key="6">
    <source>
        <dbReference type="EMBL" id="MCD7446638.1"/>
    </source>
</evidence>
<comment type="caution">
    <text evidence="6">The sequence shown here is derived from an EMBL/GenBank/DDBJ whole genome shotgun (WGS) entry which is preliminary data.</text>
</comment>
<feature type="domain" description="Isopenicillin N synthase-like Fe(2+) 2OG dioxygenase" evidence="4">
    <location>
        <begin position="164"/>
        <end position="259"/>
    </location>
</feature>